<accession>A0ABW2ZB32</accession>
<evidence type="ECO:0000313" key="2">
    <source>
        <dbReference type="Proteomes" id="UP001597032"/>
    </source>
</evidence>
<proteinExistence type="predicted"/>
<organism evidence="1 2">
    <name type="scientific">Lutibacter aestuarii</name>
    <dbReference type="NCBI Taxonomy" id="861111"/>
    <lineage>
        <taxon>Bacteria</taxon>
        <taxon>Pseudomonadati</taxon>
        <taxon>Bacteroidota</taxon>
        <taxon>Flavobacteriia</taxon>
        <taxon>Flavobacteriales</taxon>
        <taxon>Flavobacteriaceae</taxon>
        <taxon>Lutibacter</taxon>
    </lineage>
</organism>
<evidence type="ECO:0008006" key="3">
    <source>
        <dbReference type="Google" id="ProtNLM"/>
    </source>
</evidence>
<protein>
    <recommendedName>
        <fullName evidence="3">Right handed beta helix region</fullName>
    </recommendedName>
</protein>
<sequence length="505" mass="56532">MRYTITFLIFTIFFSSCRKDFSTELSSGELTFSKDTVYLDTVFTNIGSSTYNLKVYNKSNKAISIPSIKLGRGENSFYRLNVDGVPGKNFDNVEILAKDSIYIFIETTINYQQISNPIYTDSIVFDAGEKLQDVKLVTLVKDAHFLYPSKNTDGFIATINIGVDDEGEEIRTQGFYLNGNTVFTNEKPYVIYGYCAIPEGKKLIIEAGSKLYFHSNSGLIASKNSSLIINGELNNKVIIEGDRLEPSYKNIPGQWGTIWLRAGSNHHEINNTIIKNASAGIIVDSLGFSSTPILTIKNTQIYNSLSFGLLGRETNIKGENIVINNSGKSSLACTIGGTYNFTHSTFANFWNNSFREFPSVLINNYFTYFKNNAQVVETRTLAAANFTNCIIDGSNINEFILDKVEGTEFNYLFKNNLIKFDLLNENATTIETYNFEDSNHYIDNIFNGISDFKAPYSNQLIIGENSKGIQKATTQATSIVPYDILGIQRTMPADIGAYQHIIFEN</sequence>
<gene>
    <name evidence="1" type="ORF">ACFQZW_14020</name>
</gene>
<reference evidence="2" key="1">
    <citation type="journal article" date="2019" name="Int. J. Syst. Evol. Microbiol.">
        <title>The Global Catalogue of Microorganisms (GCM) 10K type strain sequencing project: providing services to taxonomists for standard genome sequencing and annotation.</title>
        <authorList>
            <consortium name="The Broad Institute Genomics Platform"/>
            <consortium name="The Broad Institute Genome Sequencing Center for Infectious Disease"/>
            <person name="Wu L."/>
            <person name="Ma J."/>
        </authorList>
    </citation>
    <scope>NUCLEOTIDE SEQUENCE [LARGE SCALE GENOMIC DNA]</scope>
    <source>
        <strain evidence="2">CCUG 60022</strain>
    </source>
</reference>
<comment type="caution">
    <text evidence="1">The sequence shown here is derived from an EMBL/GenBank/DDBJ whole genome shotgun (WGS) entry which is preliminary data.</text>
</comment>
<dbReference type="EMBL" id="JBHTIC010000020">
    <property type="protein sequence ID" value="MFD0763203.1"/>
    <property type="molecule type" value="Genomic_DNA"/>
</dbReference>
<evidence type="ECO:0000313" key="1">
    <source>
        <dbReference type="EMBL" id="MFD0763203.1"/>
    </source>
</evidence>
<name>A0ABW2ZB32_9FLAO</name>
<dbReference type="RefSeq" id="WP_386783782.1">
    <property type="nucleotide sequence ID" value="NZ_JBHTIC010000020.1"/>
</dbReference>
<keyword evidence="2" id="KW-1185">Reference proteome</keyword>
<dbReference type="Proteomes" id="UP001597032">
    <property type="component" value="Unassembled WGS sequence"/>
</dbReference>
<dbReference type="PROSITE" id="PS51257">
    <property type="entry name" value="PROKAR_LIPOPROTEIN"/>
    <property type="match status" value="1"/>
</dbReference>